<dbReference type="AlphaFoldDB" id="A0AAD7ZC73"/>
<gene>
    <name evidence="1" type="ORF">L9F63_025279</name>
</gene>
<evidence type="ECO:0000313" key="1">
    <source>
        <dbReference type="EMBL" id="KAJ9577863.1"/>
    </source>
</evidence>
<sequence>AYVKLHMIVTIDFYYLKEKNSQYKKGKSIFHYRLGTKIRITNKKYTNLPNV</sequence>
<keyword evidence="2" id="KW-1185">Reference proteome</keyword>
<name>A0AAD7ZC73_DIPPU</name>
<dbReference type="Proteomes" id="UP001233999">
    <property type="component" value="Unassembled WGS sequence"/>
</dbReference>
<accession>A0AAD7ZC73</accession>
<reference evidence="1" key="1">
    <citation type="journal article" date="2023" name="IScience">
        <title>Live-bearing cockroach genome reveals convergent evolutionary mechanisms linked to viviparity in insects and beyond.</title>
        <authorList>
            <person name="Fouks B."/>
            <person name="Harrison M.C."/>
            <person name="Mikhailova A.A."/>
            <person name="Marchal E."/>
            <person name="English S."/>
            <person name="Carruthers M."/>
            <person name="Jennings E.C."/>
            <person name="Chiamaka E.L."/>
            <person name="Frigard R.A."/>
            <person name="Pippel M."/>
            <person name="Attardo G.M."/>
            <person name="Benoit J.B."/>
            <person name="Bornberg-Bauer E."/>
            <person name="Tobe S.S."/>
        </authorList>
    </citation>
    <scope>NUCLEOTIDE SEQUENCE</scope>
    <source>
        <strain evidence="1">Stay&amp;Tobe</strain>
    </source>
</reference>
<dbReference type="EMBL" id="JASPKZ010009291">
    <property type="protein sequence ID" value="KAJ9577863.1"/>
    <property type="molecule type" value="Genomic_DNA"/>
</dbReference>
<protein>
    <submittedName>
        <fullName evidence="1">Uncharacterized protein</fullName>
    </submittedName>
</protein>
<feature type="non-terminal residue" evidence="1">
    <location>
        <position position="51"/>
    </location>
</feature>
<reference evidence="1" key="2">
    <citation type="submission" date="2023-05" db="EMBL/GenBank/DDBJ databases">
        <authorList>
            <person name="Fouks B."/>
        </authorList>
    </citation>
    <scope>NUCLEOTIDE SEQUENCE</scope>
    <source>
        <strain evidence="1">Stay&amp;Tobe</strain>
        <tissue evidence="1">Testes</tissue>
    </source>
</reference>
<evidence type="ECO:0000313" key="2">
    <source>
        <dbReference type="Proteomes" id="UP001233999"/>
    </source>
</evidence>
<proteinExistence type="predicted"/>
<comment type="caution">
    <text evidence="1">The sequence shown here is derived from an EMBL/GenBank/DDBJ whole genome shotgun (WGS) entry which is preliminary data.</text>
</comment>
<organism evidence="1 2">
    <name type="scientific">Diploptera punctata</name>
    <name type="common">Pacific beetle cockroach</name>
    <dbReference type="NCBI Taxonomy" id="6984"/>
    <lineage>
        <taxon>Eukaryota</taxon>
        <taxon>Metazoa</taxon>
        <taxon>Ecdysozoa</taxon>
        <taxon>Arthropoda</taxon>
        <taxon>Hexapoda</taxon>
        <taxon>Insecta</taxon>
        <taxon>Pterygota</taxon>
        <taxon>Neoptera</taxon>
        <taxon>Polyneoptera</taxon>
        <taxon>Dictyoptera</taxon>
        <taxon>Blattodea</taxon>
        <taxon>Blaberoidea</taxon>
        <taxon>Blaberidae</taxon>
        <taxon>Diplopterinae</taxon>
        <taxon>Diploptera</taxon>
    </lineage>
</organism>